<organism evidence="1 2">
    <name type="scientific">Leptolyngbya phage Lbo240-yong1</name>
    <dbReference type="NCBI Taxonomy" id="2928836"/>
    <lineage>
        <taxon>Viruses</taxon>
        <taxon>Duplodnaviria</taxon>
        <taxon>Heunggongvirae</taxon>
        <taxon>Uroviricota</taxon>
        <taxon>Caudoviricetes</taxon>
        <taxon>Saffermanviridae</taxon>
        <taxon>Wumpquatrovirus</taxon>
        <taxon>Wumpquatrovirus Lbo240yong1</taxon>
    </lineage>
</organism>
<keyword evidence="2" id="KW-1185">Reference proteome</keyword>
<sequence length="65" mass="7572">MVTRVLGEPERNPPLQFIERKGRTIALYYGKPIGATYEQREKLIEWRNRVAAVVRQYNAQVNPDA</sequence>
<evidence type="ECO:0000313" key="1">
    <source>
        <dbReference type="EMBL" id="UOL49095.1"/>
    </source>
</evidence>
<dbReference type="EMBL" id="OM897575">
    <property type="protein sequence ID" value="UOL49095.1"/>
    <property type="molecule type" value="Genomic_DNA"/>
</dbReference>
<protein>
    <submittedName>
        <fullName evidence="1">Uncharacterized protein</fullName>
    </submittedName>
</protein>
<name>A0A9X9E327_9CAUD</name>
<dbReference type="Proteomes" id="UP001164278">
    <property type="component" value="Segment"/>
</dbReference>
<proteinExistence type="predicted"/>
<evidence type="ECO:0000313" key="2">
    <source>
        <dbReference type="Proteomes" id="UP001164278"/>
    </source>
</evidence>
<accession>A0A9X9E327</accession>
<reference evidence="1" key="1">
    <citation type="submission" date="2022-03" db="EMBL/GenBank/DDBJ databases">
        <authorList>
            <person name="Li D."/>
            <person name="Zhou Q."/>
            <person name="Cai R."/>
            <person name="Wang F."/>
            <person name="Qian M."/>
            <person name="Liu W."/>
            <person name="Pan L."/>
            <person name="Lin W."/>
            <person name="Tong Y."/>
            <person name="Cao L."/>
        </authorList>
    </citation>
    <scope>NUCLEOTIDE SEQUENCE</scope>
</reference>